<protein>
    <submittedName>
        <fullName evidence="2">Similar to Saccharomyces cerevisiae YOR279C RFM1 DNA-binding protein required for vegetative repression of middle sporulation genes</fullName>
    </submittedName>
</protein>
<sequence>MTTGKINDNLNTIRKLYEKTKELNQEIKNIVKDIKPMEFESYADYFLIHTFKRGISESGRVNLDGLRKREQSIYYKRIRKPNEQKIDENISLPPKRASSEETSTSITPAQTVPSSDKEDISDSKIDINDPERKPVNKVSAEISLNSIISAEDGQNDGAHNIRRSSRISQKDREDKLKREHEKIEEDAQRILSRKKHRGPGRPSRSSYNDNDDGNDTGESFDSVSDSSNDKETLDSDLIVIKDLYETLVPKIKDPQRRSDWVLPPRMKYTQEKQLHTRPEYKSVKINELVGTNRISTILSRFEGGLAGVRR</sequence>
<feature type="compositionally biased region" description="Polar residues" evidence="1">
    <location>
        <begin position="100"/>
        <end position="113"/>
    </location>
</feature>
<reference evidence="2 3" key="1">
    <citation type="submission" date="2017-04" db="EMBL/GenBank/DDBJ databases">
        <authorList>
            <person name="Afonso C.L."/>
            <person name="Miller P.J."/>
            <person name="Scott M.A."/>
            <person name="Spackman E."/>
            <person name="Goraichik I."/>
            <person name="Dimitrov K.M."/>
            <person name="Suarez D.L."/>
            <person name="Swayne D.E."/>
        </authorList>
    </citation>
    <scope>NUCLEOTIDE SEQUENCE [LARGE SCALE GENOMIC DNA]</scope>
</reference>
<feature type="compositionally biased region" description="Basic and acidic residues" evidence="1">
    <location>
        <begin position="115"/>
        <end position="134"/>
    </location>
</feature>
<evidence type="ECO:0000256" key="1">
    <source>
        <dbReference type="SAM" id="MobiDB-lite"/>
    </source>
</evidence>
<keyword evidence="2" id="KW-0238">DNA-binding</keyword>
<feature type="compositionally biased region" description="Basic and acidic residues" evidence="1">
    <location>
        <begin position="168"/>
        <end position="188"/>
    </location>
</feature>
<feature type="region of interest" description="Disordered" evidence="1">
    <location>
        <begin position="150"/>
        <end position="231"/>
    </location>
</feature>
<gene>
    <name evidence="2" type="ORF">KASA_0N05368G</name>
</gene>
<name>A0A1X7R4W9_9SACH</name>
<accession>A0A1X7R4W9</accession>
<organism evidence="2 3">
    <name type="scientific">Maudiozyma saulgeensis</name>
    <dbReference type="NCBI Taxonomy" id="1789683"/>
    <lineage>
        <taxon>Eukaryota</taxon>
        <taxon>Fungi</taxon>
        <taxon>Dikarya</taxon>
        <taxon>Ascomycota</taxon>
        <taxon>Saccharomycotina</taxon>
        <taxon>Saccharomycetes</taxon>
        <taxon>Saccharomycetales</taxon>
        <taxon>Saccharomycetaceae</taxon>
        <taxon>Maudiozyma</taxon>
    </lineage>
</organism>
<dbReference type="Proteomes" id="UP000196158">
    <property type="component" value="Unassembled WGS sequence"/>
</dbReference>
<proteinExistence type="predicted"/>
<dbReference type="GO" id="GO:0003677">
    <property type="term" value="F:DNA binding"/>
    <property type="evidence" value="ECO:0007669"/>
    <property type="project" value="UniProtKB-KW"/>
</dbReference>
<dbReference type="EMBL" id="FXLY01000005">
    <property type="protein sequence ID" value="SMN20539.1"/>
    <property type="molecule type" value="Genomic_DNA"/>
</dbReference>
<dbReference type="STRING" id="1789683.A0A1X7R4W9"/>
<feature type="compositionally biased region" description="Polar residues" evidence="1">
    <location>
        <begin position="216"/>
        <end position="226"/>
    </location>
</feature>
<feature type="region of interest" description="Disordered" evidence="1">
    <location>
        <begin position="85"/>
        <end position="134"/>
    </location>
</feature>
<dbReference type="OrthoDB" id="4036116at2759"/>
<dbReference type="AlphaFoldDB" id="A0A1X7R4W9"/>
<evidence type="ECO:0000313" key="3">
    <source>
        <dbReference type="Proteomes" id="UP000196158"/>
    </source>
</evidence>
<evidence type="ECO:0000313" key="2">
    <source>
        <dbReference type="EMBL" id="SMN20539.1"/>
    </source>
</evidence>
<keyword evidence="3" id="KW-1185">Reference proteome</keyword>